<evidence type="ECO:0000256" key="3">
    <source>
        <dbReference type="ARBA" id="ARBA00022729"/>
    </source>
</evidence>
<evidence type="ECO:0000313" key="11">
    <source>
        <dbReference type="EMBL" id="XBC50503.1"/>
    </source>
</evidence>
<keyword evidence="6" id="KW-0449">Lipoprotein</keyword>
<dbReference type="InterPro" id="IPR004872">
    <property type="entry name" value="Lipoprotein_NlpA"/>
</dbReference>
<dbReference type="PANTHER" id="PTHR30429">
    <property type="entry name" value="D-METHIONINE-BINDING LIPOPROTEIN METQ"/>
    <property type="match status" value="1"/>
</dbReference>
<dbReference type="Pfam" id="PF03180">
    <property type="entry name" value="Lipoprotein_9"/>
    <property type="match status" value="1"/>
</dbReference>
<feature type="chain" id="PRO_5044479782" evidence="7">
    <location>
        <begin position="24"/>
        <end position="285"/>
    </location>
</feature>
<dbReference type="RefSeq" id="WP_347297722.1">
    <property type="nucleotide sequence ID" value="NZ_CP142433.1"/>
</dbReference>
<feature type="signal peptide" evidence="7">
    <location>
        <begin position="1"/>
        <end position="23"/>
    </location>
</feature>
<dbReference type="SUPFAM" id="SSF53850">
    <property type="entry name" value="Periplasmic binding protein-like II"/>
    <property type="match status" value="1"/>
</dbReference>
<comment type="subcellular location">
    <subcellularLocation>
        <location evidence="1">Membrane</location>
        <topology evidence="1">Lipid-anchor</topology>
    </subcellularLocation>
</comment>
<evidence type="ECO:0000256" key="1">
    <source>
        <dbReference type="ARBA" id="ARBA00004635"/>
    </source>
</evidence>
<name>A0AB74U3L9_9LACT</name>
<evidence type="ECO:0000313" key="9">
    <source>
        <dbReference type="EMBL" id="XBC45390.1"/>
    </source>
</evidence>
<dbReference type="InterPro" id="IPR001251">
    <property type="entry name" value="CRAL-TRIO_dom"/>
</dbReference>
<dbReference type="KEGG" id="dst:VUQ06_04605"/>
<dbReference type="EMBL" id="CP142434">
    <property type="protein sequence ID" value="XBC47601.1"/>
    <property type="molecule type" value="Genomic_DNA"/>
</dbReference>
<sequence>MKKTSKFSLYSFVLIFLSIFVVACSNGESTTDNSTEEAVSEEQKNLVIGATSGPYADMVREGIAPLLEERGYTVEIKEFTDYVQPNNALASGELDANLFQHIIYLEEFSKENNLDLTPLIQVPTAPMGIFSNTYDSLADVEEGAEFSLPGDATNAARAYNILEREGLVKLISDVNPLTTSKQDVEENPYNLSFVEIEAAGLPRAIESSDLTAVPGNFALASGLDLTTALTLENMDDNYRNRVVVRTEDAESQFAKDIIEIIKSEEFDRIIDEKFQGFDKPDYTKE</sequence>
<dbReference type="EMBL" id="CP142436">
    <property type="protein sequence ID" value="XBC50784.1"/>
    <property type="molecule type" value="Genomic_DNA"/>
</dbReference>
<evidence type="ECO:0000259" key="8">
    <source>
        <dbReference type="PROSITE" id="PS50191"/>
    </source>
</evidence>
<comment type="similarity">
    <text evidence="2">Belongs to the NlpA lipoprotein family.</text>
</comment>
<reference evidence="12" key="1">
    <citation type="submission" date="2023-12" db="EMBL/GenBank/DDBJ databases">
        <title>Dolosigranulum savutii sp. nov. isolated from human upper respiratory samples collected in Botswana.</title>
        <authorList>
            <person name="Kelly M.S."/>
        </authorList>
    </citation>
    <scope>NUCLEOTIDE SEQUENCE</scope>
    <source>
        <strain evidence="12">MSK211</strain>
        <strain evidence="11">MSK294</strain>
        <strain evidence="10">MSK312</strain>
        <strain evidence="9">MSK433</strain>
    </source>
</reference>
<dbReference type="EMBL" id="CP142433">
    <property type="protein sequence ID" value="XBC45390.1"/>
    <property type="molecule type" value="Genomic_DNA"/>
</dbReference>
<evidence type="ECO:0000256" key="7">
    <source>
        <dbReference type="SAM" id="SignalP"/>
    </source>
</evidence>
<keyword evidence="3 7" id="KW-0732">Signal</keyword>
<evidence type="ECO:0000256" key="5">
    <source>
        <dbReference type="ARBA" id="ARBA00023139"/>
    </source>
</evidence>
<dbReference type="EMBL" id="CP142435">
    <property type="protein sequence ID" value="XBC50503.1"/>
    <property type="molecule type" value="Genomic_DNA"/>
</dbReference>
<evidence type="ECO:0000313" key="10">
    <source>
        <dbReference type="EMBL" id="XBC47601.1"/>
    </source>
</evidence>
<dbReference type="Gene3D" id="3.40.190.10">
    <property type="entry name" value="Periplasmic binding protein-like II"/>
    <property type="match status" value="2"/>
</dbReference>
<keyword evidence="4" id="KW-0472">Membrane</keyword>
<feature type="domain" description="CRAL-TRIO" evidence="8">
    <location>
        <begin position="140"/>
        <end position="282"/>
    </location>
</feature>
<keyword evidence="5" id="KW-0564">Palmitate</keyword>
<dbReference type="AlphaFoldDB" id="A0AB74U3L9"/>
<evidence type="ECO:0000256" key="2">
    <source>
        <dbReference type="ARBA" id="ARBA00008973"/>
    </source>
</evidence>
<evidence type="ECO:0000256" key="4">
    <source>
        <dbReference type="ARBA" id="ARBA00023136"/>
    </source>
</evidence>
<dbReference type="PROSITE" id="PS51257">
    <property type="entry name" value="PROKAR_LIPOPROTEIN"/>
    <property type="match status" value="1"/>
</dbReference>
<dbReference type="PANTHER" id="PTHR30429:SF0">
    <property type="entry name" value="METHIONINE-BINDING LIPOPROTEIN METQ"/>
    <property type="match status" value="1"/>
</dbReference>
<gene>
    <name evidence="11" type="ORF">VUQ06_04605</name>
    <name evidence="12" type="ORF">VUQ07_05815</name>
    <name evidence="9" type="ORF">VUQ08_05735</name>
    <name evidence="10" type="ORF">VUQ09_08690</name>
</gene>
<evidence type="ECO:0000313" key="12">
    <source>
        <dbReference type="EMBL" id="XBC50784.1"/>
    </source>
</evidence>
<proteinExistence type="inferred from homology"/>
<dbReference type="PROSITE" id="PS50191">
    <property type="entry name" value="CRAL_TRIO"/>
    <property type="match status" value="1"/>
</dbReference>
<protein>
    <submittedName>
        <fullName evidence="12">MetQ/NlpA family ABC transporter substrate-binding protein</fullName>
    </submittedName>
</protein>
<dbReference type="GO" id="GO:0016020">
    <property type="term" value="C:membrane"/>
    <property type="evidence" value="ECO:0007669"/>
    <property type="project" value="UniProtKB-SubCell"/>
</dbReference>
<organism evidence="12">
    <name type="scientific">Dolosigranulum savutiense</name>
    <dbReference type="NCBI Taxonomy" id="3110288"/>
    <lineage>
        <taxon>Bacteria</taxon>
        <taxon>Bacillati</taxon>
        <taxon>Bacillota</taxon>
        <taxon>Bacilli</taxon>
        <taxon>Lactobacillales</taxon>
        <taxon>Carnobacteriaceae</taxon>
        <taxon>Dolosigranulum</taxon>
    </lineage>
</organism>
<accession>A0AB74U3L9</accession>
<evidence type="ECO:0000256" key="6">
    <source>
        <dbReference type="ARBA" id="ARBA00023288"/>
    </source>
</evidence>